<dbReference type="Proteomes" id="UP000323819">
    <property type="component" value="Unassembled WGS sequence"/>
</dbReference>
<sequence>MATQPKPLKVKQKSSYISPFLVNSSPIRCVVGSDGLAINVQASSEATCFVLDEHLAPETPLKLAITRQGVRVTLQSEEEAYAVELRTEAQSEAAKKGDLLRQMQLDKQRRASDFNKSLKIPVNWTPDIKIVLSGLGSNGFGDGTNKATVHHVRLLEPLADGRLFRSVGDFLCGANQSSFESINQLNPSDRDYMQVTCKKCIRIAQRFKGEEK</sequence>
<organism evidence="1 2">
    <name type="scientific">Vibrio cholerae</name>
    <dbReference type="NCBI Taxonomy" id="666"/>
    <lineage>
        <taxon>Bacteria</taxon>
        <taxon>Pseudomonadati</taxon>
        <taxon>Pseudomonadota</taxon>
        <taxon>Gammaproteobacteria</taxon>
        <taxon>Vibrionales</taxon>
        <taxon>Vibrionaceae</taxon>
        <taxon>Vibrio</taxon>
    </lineage>
</organism>
<evidence type="ECO:0000313" key="1">
    <source>
        <dbReference type="EMBL" id="TXX67156.1"/>
    </source>
</evidence>
<comment type="caution">
    <text evidence="1">The sequence shown here is derived from an EMBL/GenBank/DDBJ whole genome shotgun (WGS) entry which is preliminary data.</text>
</comment>
<dbReference type="EMBL" id="VSIJ01000005">
    <property type="protein sequence ID" value="TXX67156.1"/>
    <property type="molecule type" value="Genomic_DNA"/>
</dbReference>
<accession>A0ABD7SSA0</accession>
<reference evidence="1 2" key="1">
    <citation type="submission" date="2019-06" db="EMBL/GenBank/DDBJ databases">
        <title>Vibrio cholerae phylogeny based on whole-genome sequencing reveals genetic diversity and population strucutre.</title>
        <authorList>
            <person name="Zhiqiu Y."/>
            <person name="Bin L."/>
            <person name="Lingyan J."/>
        </authorList>
    </citation>
    <scope>NUCLEOTIDE SEQUENCE [LARGE SCALE GENOMIC DNA]</scope>
    <source>
        <strain evidence="1 2">N2814</strain>
    </source>
</reference>
<evidence type="ECO:0000313" key="2">
    <source>
        <dbReference type="Proteomes" id="UP000323819"/>
    </source>
</evidence>
<gene>
    <name evidence="1" type="ORF">FXF03_00895</name>
</gene>
<protein>
    <submittedName>
        <fullName evidence="1">Uncharacterized protein</fullName>
    </submittedName>
</protein>
<dbReference type="AlphaFoldDB" id="A0ABD7SSA0"/>
<dbReference type="RefSeq" id="WP_148521281.1">
    <property type="nucleotide sequence ID" value="NZ_VSIJ01000005.1"/>
</dbReference>
<proteinExistence type="predicted"/>
<name>A0ABD7SSA0_VIBCL</name>